<keyword evidence="3" id="KW-1185">Reference proteome</keyword>
<accession>A0A1B9J1R6</accession>
<evidence type="ECO:0000313" key="2">
    <source>
        <dbReference type="EMBL" id="OCF61728.1"/>
    </source>
</evidence>
<proteinExistence type="predicted"/>
<dbReference type="EMBL" id="KI669459">
    <property type="protein sequence ID" value="OCF61728.1"/>
    <property type="molecule type" value="Genomic_DNA"/>
</dbReference>
<keyword evidence="1" id="KW-0175">Coiled coil</keyword>
<sequence>MSSHSFQSLWSTLTGQTTPSNSQTEVHKDCFALIKSLKEDRNEFERKLKASEDEVSSLKRSLEGAERKLILTRGYHDQLELYQGILVDKLSVDVAKLDSRYFLNTQESSSKSGSGTGLFSTEDENNKLSDHYRSDIRKLVDNEIQSIYNSAIDHALPVQVCLWEGTRLSHVESFPEDLPAREGERRYETLFGNDVPDFAMDDDYGSTLSEIVKRRTLTFVSRMPEDVINSHLQK</sequence>
<name>A0A1B9J1R6_9TREE</name>
<organism evidence="2 3">
    <name type="scientific">Kwoniella mangroviensis CBS 10435</name>
    <dbReference type="NCBI Taxonomy" id="1331196"/>
    <lineage>
        <taxon>Eukaryota</taxon>
        <taxon>Fungi</taxon>
        <taxon>Dikarya</taxon>
        <taxon>Basidiomycota</taxon>
        <taxon>Agaricomycotina</taxon>
        <taxon>Tremellomycetes</taxon>
        <taxon>Tremellales</taxon>
        <taxon>Cryptococcaceae</taxon>
        <taxon>Kwoniella</taxon>
    </lineage>
</organism>
<reference evidence="2 3" key="1">
    <citation type="submission" date="2013-07" db="EMBL/GenBank/DDBJ databases">
        <title>The Genome Sequence of Kwoniella mangroviensis CBS10435.</title>
        <authorList>
            <consortium name="The Broad Institute Genome Sequencing Platform"/>
            <person name="Cuomo C."/>
            <person name="Litvintseva A."/>
            <person name="Chen Y."/>
            <person name="Heitman J."/>
            <person name="Sun S."/>
            <person name="Springer D."/>
            <person name="Dromer F."/>
            <person name="Young S.K."/>
            <person name="Zeng Q."/>
            <person name="Gargeya S."/>
            <person name="Fitzgerald M."/>
            <person name="Abouelleil A."/>
            <person name="Alvarado L."/>
            <person name="Berlin A.M."/>
            <person name="Chapman S.B."/>
            <person name="Dewar J."/>
            <person name="Goldberg J."/>
            <person name="Griggs A."/>
            <person name="Gujja S."/>
            <person name="Hansen M."/>
            <person name="Howarth C."/>
            <person name="Imamovic A."/>
            <person name="Larimer J."/>
            <person name="McCowan C."/>
            <person name="Murphy C."/>
            <person name="Pearson M."/>
            <person name="Priest M."/>
            <person name="Roberts A."/>
            <person name="Saif S."/>
            <person name="Shea T."/>
            <person name="Sykes S."/>
            <person name="Wortman J."/>
            <person name="Nusbaum C."/>
            <person name="Birren B."/>
        </authorList>
    </citation>
    <scope>NUCLEOTIDE SEQUENCE [LARGE SCALE GENOMIC DNA]</scope>
    <source>
        <strain evidence="2 3">CBS 10435</strain>
    </source>
</reference>
<gene>
    <name evidence="2" type="ORF">L486_01388</name>
</gene>
<dbReference type="AlphaFoldDB" id="A0A1B9J1R6"/>
<dbReference type="Proteomes" id="UP000092583">
    <property type="component" value="Unassembled WGS sequence"/>
</dbReference>
<evidence type="ECO:0000256" key="1">
    <source>
        <dbReference type="SAM" id="Coils"/>
    </source>
</evidence>
<feature type="coiled-coil region" evidence="1">
    <location>
        <begin position="34"/>
        <end position="68"/>
    </location>
</feature>
<reference evidence="3" key="2">
    <citation type="submission" date="2013-12" db="EMBL/GenBank/DDBJ databases">
        <title>Evolution of pathogenesis and genome organization in the Tremellales.</title>
        <authorList>
            <person name="Cuomo C."/>
            <person name="Litvintseva A."/>
            <person name="Heitman J."/>
            <person name="Chen Y."/>
            <person name="Sun S."/>
            <person name="Springer D."/>
            <person name="Dromer F."/>
            <person name="Young S."/>
            <person name="Zeng Q."/>
            <person name="Chapman S."/>
            <person name="Gujja S."/>
            <person name="Saif S."/>
            <person name="Birren B."/>
        </authorList>
    </citation>
    <scope>NUCLEOTIDE SEQUENCE [LARGE SCALE GENOMIC DNA]</scope>
    <source>
        <strain evidence="3">CBS 10435</strain>
    </source>
</reference>
<protein>
    <submittedName>
        <fullName evidence="2">Uncharacterized protein</fullName>
    </submittedName>
</protein>
<evidence type="ECO:0000313" key="3">
    <source>
        <dbReference type="Proteomes" id="UP000092583"/>
    </source>
</evidence>